<evidence type="ECO:0000313" key="2">
    <source>
        <dbReference type="EMBL" id="KJA27238.1"/>
    </source>
</evidence>
<evidence type="ECO:0000313" key="3">
    <source>
        <dbReference type="Proteomes" id="UP000054270"/>
    </source>
</evidence>
<feature type="non-terminal residue" evidence="2">
    <location>
        <position position="91"/>
    </location>
</feature>
<keyword evidence="1" id="KW-0812">Transmembrane</keyword>
<dbReference type="EMBL" id="KN817525">
    <property type="protein sequence ID" value="KJA27238.1"/>
    <property type="molecule type" value="Genomic_DNA"/>
</dbReference>
<sequence length="91" mass="10021">MSFSLSDYVVTDDLTILLALIAATVFLLANLYKPQPLVHPILLGRQSDVGRARKPGESAVYRNYSTGLMGRVRTRLLHPPTSVLIAPRVAF</sequence>
<name>A0A0D2MT88_HYPSF</name>
<dbReference type="OrthoDB" id="1700726at2759"/>
<evidence type="ECO:0000256" key="1">
    <source>
        <dbReference type="SAM" id="Phobius"/>
    </source>
</evidence>
<reference evidence="3" key="1">
    <citation type="submission" date="2014-04" db="EMBL/GenBank/DDBJ databases">
        <title>Evolutionary Origins and Diversification of the Mycorrhizal Mutualists.</title>
        <authorList>
            <consortium name="DOE Joint Genome Institute"/>
            <consortium name="Mycorrhizal Genomics Consortium"/>
            <person name="Kohler A."/>
            <person name="Kuo A."/>
            <person name="Nagy L.G."/>
            <person name="Floudas D."/>
            <person name="Copeland A."/>
            <person name="Barry K.W."/>
            <person name="Cichocki N."/>
            <person name="Veneault-Fourrey C."/>
            <person name="LaButti K."/>
            <person name="Lindquist E.A."/>
            <person name="Lipzen A."/>
            <person name="Lundell T."/>
            <person name="Morin E."/>
            <person name="Murat C."/>
            <person name="Riley R."/>
            <person name="Ohm R."/>
            <person name="Sun H."/>
            <person name="Tunlid A."/>
            <person name="Henrissat B."/>
            <person name="Grigoriev I.V."/>
            <person name="Hibbett D.S."/>
            <person name="Martin F."/>
        </authorList>
    </citation>
    <scope>NUCLEOTIDE SEQUENCE [LARGE SCALE GENOMIC DNA]</scope>
    <source>
        <strain evidence="3">FD-334 SS-4</strain>
    </source>
</reference>
<keyword evidence="1" id="KW-1133">Transmembrane helix</keyword>
<dbReference type="STRING" id="945553.A0A0D2MT88"/>
<protein>
    <submittedName>
        <fullName evidence="2">Uncharacterized protein</fullName>
    </submittedName>
</protein>
<accession>A0A0D2MT88</accession>
<keyword evidence="3" id="KW-1185">Reference proteome</keyword>
<proteinExistence type="predicted"/>
<feature type="transmembrane region" description="Helical" evidence="1">
    <location>
        <begin position="14"/>
        <end position="32"/>
    </location>
</feature>
<keyword evidence="1" id="KW-0472">Membrane</keyword>
<dbReference type="Proteomes" id="UP000054270">
    <property type="component" value="Unassembled WGS sequence"/>
</dbReference>
<gene>
    <name evidence="2" type="ORF">HYPSUDRAFT_35859</name>
</gene>
<dbReference type="AlphaFoldDB" id="A0A0D2MT88"/>
<organism evidence="2 3">
    <name type="scientific">Hypholoma sublateritium (strain FD-334 SS-4)</name>
    <dbReference type="NCBI Taxonomy" id="945553"/>
    <lineage>
        <taxon>Eukaryota</taxon>
        <taxon>Fungi</taxon>
        <taxon>Dikarya</taxon>
        <taxon>Basidiomycota</taxon>
        <taxon>Agaricomycotina</taxon>
        <taxon>Agaricomycetes</taxon>
        <taxon>Agaricomycetidae</taxon>
        <taxon>Agaricales</taxon>
        <taxon>Agaricineae</taxon>
        <taxon>Strophariaceae</taxon>
        <taxon>Hypholoma</taxon>
    </lineage>
</organism>